<dbReference type="Proteomes" id="UP001614264">
    <property type="component" value="Unassembled WGS sequence"/>
</dbReference>
<organism evidence="2 3">
    <name type="scientific">Streptomyces salinarius</name>
    <dbReference type="NCBI Taxonomy" id="2762598"/>
    <lineage>
        <taxon>Bacteria</taxon>
        <taxon>Bacillati</taxon>
        <taxon>Actinomycetota</taxon>
        <taxon>Actinomycetes</taxon>
        <taxon>Kitasatosporales</taxon>
        <taxon>Streptomycetaceae</taxon>
        <taxon>Streptomyces</taxon>
    </lineage>
</organism>
<feature type="transmembrane region" description="Helical" evidence="1">
    <location>
        <begin position="73"/>
        <end position="93"/>
    </location>
</feature>
<dbReference type="EMBL" id="JBITPR010000017">
    <property type="protein sequence ID" value="MFI7869796.1"/>
    <property type="molecule type" value="Genomic_DNA"/>
</dbReference>
<feature type="transmembrane region" description="Helical" evidence="1">
    <location>
        <begin position="13"/>
        <end position="35"/>
    </location>
</feature>
<keyword evidence="1" id="KW-0472">Membrane</keyword>
<proteinExistence type="predicted"/>
<gene>
    <name evidence="2" type="ORF">AB4829_04250</name>
</gene>
<accession>A0ABW8B6L4</accession>
<comment type="caution">
    <text evidence="2">The sequence shown here is derived from an EMBL/GenBank/DDBJ whole genome shotgun (WGS) entry which is preliminary data.</text>
</comment>
<reference evidence="2 3" key="1">
    <citation type="submission" date="2024-07" db="EMBL/GenBank/DDBJ databases">
        <title>Whole genome sequencing of Prodigiosin pigment-producing Streptomyces salinarius isolated from rhizosphere soil of Arachis hypogaea.</title>
        <authorList>
            <person name="Vidhya A."/>
            <person name="Ramya S."/>
        </authorList>
    </citation>
    <scope>NUCLEOTIDE SEQUENCE [LARGE SCALE GENOMIC DNA]</scope>
    <source>
        <strain evidence="2 3">VRMG2420</strain>
    </source>
</reference>
<keyword evidence="3" id="KW-1185">Reference proteome</keyword>
<evidence type="ECO:0008006" key="4">
    <source>
        <dbReference type="Google" id="ProtNLM"/>
    </source>
</evidence>
<feature type="transmembrane region" description="Helical" evidence="1">
    <location>
        <begin position="42"/>
        <end position="61"/>
    </location>
</feature>
<keyword evidence="1" id="KW-0812">Transmembrane</keyword>
<evidence type="ECO:0000313" key="2">
    <source>
        <dbReference type="EMBL" id="MFI7869796.1"/>
    </source>
</evidence>
<protein>
    <recommendedName>
        <fullName evidence="4">Integral membrane protein</fullName>
    </recommendedName>
</protein>
<name>A0ABW8B6L4_9ACTN</name>
<dbReference type="RefSeq" id="WP_399591052.1">
    <property type="nucleotide sequence ID" value="NZ_JBITPR010000017.1"/>
</dbReference>
<evidence type="ECO:0000313" key="3">
    <source>
        <dbReference type="Proteomes" id="UP001614264"/>
    </source>
</evidence>
<keyword evidence="1" id="KW-1133">Transmembrane helix</keyword>
<sequence>MQRRLEAGWGQKIAWSVLVVASLSILVWVPFLYVGIKRGRRADWVTFAVFAVYTVVVLPWAGVRGDGPGDPVLGAFAIIAMAAAVCMLLFTVFDKPGTKFDAVYTAQPEGRQFLQ</sequence>
<evidence type="ECO:0000256" key="1">
    <source>
        <dbReference type="SAM" id="Phobius"/>
    </source>
</evidence>